<sequence>MSHFRFTKKRKSSRARRFFGRFLRSTEATATHGNMVELLQNGEEFFSSLFSSLRDAQQFINLEFYLIRDDATGRELASILADVAMRGVRVSLLYDYIGCFDTPASYFRGLEQAGVVCLPFNPPPFKRGIAWFDKRDHRKIVIIDGIRAFAGGMNIGSEYAGFGEDRKRWRDVGLSVSGAAAVELQRLFCETWQAESGVISGSPGCKTSNTKSATGNKGDATVHIVSGGPHHNRSHIHNAFRLAIGRARKCITVANPYFIPGPRVIRSLLRAAARDVRVRLILPAINDVPLVGLVSRSSYATLLKGGIEIYEREETVLHAKVMLIDSRWSIIGSANLDHRSFHRNYEVNLIVDSHSFGVQVADMLDRDLGFSRRVLLDEHERRGWLVRMLERLAAPISWFL</sequence>
<dbReference type="GO" id="GO:0008808">
    <property type="term" value="F:cardiolipin synthase activity"/>
    <property type="evidence" value="ECO:0007669"/>
    <property type="project" value="TreeGrafter"/>
</dbReference>
<dbReference type="Pfam" id="PF13091">
    <property type="entry name" value="PLDc_2"/>
    <property type="match status" value="2"/>
</dbReference>
<name>A0AAW4LE07_9BACT</name>
<keyword evidence="3" id="KW-1185">Reference proteome</keyword>
<dbReference type="GO" id="GO:0032049">
    <property type="term" value="P:cardiolipin biosynthetic process"/>
    <property type="evidence" value="ECO:0007669"/>
    <property type="project" value="UniProtKB-ARBA"/>
</dbReference>
<evidence type="ECO:0000313" key="2">
    <source>
        <dbReference type="EMBL" id="MBT0665381.1"/>
    </source>
</evidence>
<dbReference type="SUPFAM" id="SSF56024">
    <property type="entry name" value="Phospholipase D/nuclease"/>
    <property type="match status" value="2"/>
</dbReference>
<reference evidence="2 3" key="1">
    <citation type="submission" date="2021-05" db="EMBL/GenBank/DDBJ databases">
        <title>The draft genome of Geobacter pelophilus DSM 12255.</title>
        <authorList>
            <person name="Xu Z."/>
            <person name="Masuda Y."/>
            <person name="Itoh H."/>
            <person name="Senoo K."/>
        </authorList>
    </citation>
    <scope>NUCLEOTIDE SEQUENCE [LARGE SCALE GENOMIC DNA]</scope>
    <source>
        <strain evidence="2 3">DSM 12255</strain>
    </source>
</reference>
<dbReference type="InterPro" id="IPR025202">
    <property type="entry name" value="PLD-like_dom"/>
</dbReference>
<dbReference type="InterPro" id="IPR001736">
    <property type="entry name" value="PLipase_D/transphosphatidylase"/>
</dbReference>
<feature type="domain" description="PLD phosphodiesterase" evidence="1">
    <location>
        <begin position="313"/>
        <end position="340"/>
    </location>
</feature>
<dbReference type="Proteomes" id="UP000811899">
    <property type="component" value="Unassembled WGS sequence"/>
</dbReference>
<dbReference type="CDD" id="cd09110">
    <property type="entry name" value="PLDc_CLS_1"/>
    <property type="match status" value="1"/>
</dbReference>
<dbReference type="Gene3D" id="3.30.870.10">
    <property type="entry name" value="Endonuclease Chain A"/>
    <property type="match status" value="2"/>
</dbReference>
<organism evidence="2 3">
    <name type="scientific">Geoanaerobacter pelophilus</name>
    <dbReference type="NCBI Taxonomy" id="60036"/>
    <lineage>
        <taxon>Bacteria</taxon>
        <taxon>Pseudomonadati</taxon>
        <taxon>Thermodesulfobacteriota</taxon>
        <taxon>Desulfuromonadia</taxon>
        <taxon>Geobacterales</taxon>
        <taxon>Geobacteraceae</taxon>
        <taxon>Geoanaerobacter</taxon>
    </lineage>
</organism>
<gene>
    <name evidence="2" type="ORF">KI809_13825</name>
</gene>
<dbReference type="PANTHER" id="PTHR21248:SF22">
    <property type="entry name" value="PHOSPHOLIPASE D"/>
    <property type="match status" value="1"/>
</dbReference>
<dbReference type="SMART" id="SM00155">
    <property type="entry name" value="PLDc"/>
    <property type="match status" value="2"/>
</dbReference>
<evidence type="ECO:0000313" key="3">
    <source>
        <dbReference type="Proteomes" id="UP000811899"/>
    </source>
</evidence>
<evidence type="ECO:0000259" key="1">
    <source>
        <dbReference type="PROSITE" id="PS50035"/>
    </source>
</evidence>
<dbReference type="EMBL" id="JAHCVJ010000005">
    <property type="protein sequence ID" value="MBT0665381.1"/>
    <property type="molecule type" value="Genomic_DNA"/>
</dbReference>
<accession>A0AAW4LE07</accession>
<comment type="caution">
    <text evidence="2">The sequence shown here is derived from an EMBL/GenBank/DDBJ whole genome shotgun (WGS) entry which is preliminary data.</text>
</comment>
<dbReference type="PANTHER" id="PTHR21248">
    <property type="entry name" value="CARDIOLIPIN SYNTHASE"/>
    <property type="match status" value="1"/>
</dbReference>
<protein>
    <submittedName>
        <fullName evidence="2">Cardiolipin synthase B</fullName>
    </submittedName>
</protein>
<dbReference type="RefSeq" id="WP_214172145.1">
    <property type="nucleotide sequence ID" value="NZ_JAHCVJ010000005.1"/>
</dbReference>
<dbReference type="PROSITE" id="PS50035">
    <property type="entry name" value="PLD"/>
    <property type="match status" value="2"/>
</dbReference>
<proteinExistence type="predicted"/>
<feature type="domain" description="PLD phosphodiesterase" evidence="1">
    <location>
        <begin position="132"/>
        <end position="159"/>
    </location>
</feature>
<dbReference type="CDD" id="cd09159">
    <property type="entry name" value="PLDc_ybhO_like_2"/>
    <property type="match status" value="1"/>
</dbReference>
<dbReference type="GO" id="GO:0016020">
    <property type="term" value="C:membrane"/>
    <property type="evidence" value="ECO:0007669"/>
    <property type="project" value="TreeGrafter"/>
</dbReference>
<dbReference type="AlphaFoldDB" id="A0AAW4LE07"/>